<keyword evidence="2" id="KW-0813">Transport</keyword>
<feature type="transmembrane region" description="Helical" evidence="9">
    <location>
        <begin position="104"/>
        <end position="125"/>
    </location>
</feature>
<keyword evidence="7 9" id="KW-0472">Membrane</keyword>
<evidence type="ECO:0000256" key="4">
    <source>
        <dbReference type="ARBA" id="ARBA00022692"/>
    </source>
</evidence>
<organism evidence="10 11">
    <name type="scientific">Halobellus rarus</name>
    <dbReference type="NCBI Taxonomy" id="1126237"/>
    <lineage>
        <taxon>Archaea</taxon>
        <taxon>Methanobacteriati</taxon>
        <taxon>Methanobacteriota</taxon>
        <taxon>Stenosarchaea group</taxon>
        <taxon>Halobacteria</taxon>
        <taxon>Halobacteriales</taxon>
        <taxon>Haloferacaceae</taxon>
        <taxon>Halobellus</taxon>
    </lineage>
</organism>
<feature type="transmembrane region" description="Helical" evidence="9">
    <location>
        <begin position="231"/>
        <end position="256"/>
    </location>
</feature>
<reference evidence="10 11" key="1">
    <citation type="journal article" date="2019" name="Int. J. Syst. Evol. Microbiol.">
        <title>The Global Catalogue of Microorganisms (GCM) 10K type strain sequencing project: providing services to taxonomists for standard genome sequencing and annotation.</title>
        <authorList>
            <consortium name="The Broad Institute Genomics Platform"/>
            <consortium name="The Broad Institute Genome Sequencing Center for Infectious Disease"/>
            <person name="Wu L."/>
            <person name="Ma J."/>
        </authorList>
    </citation>
    <scope>NUCLEOTIDE SEQUENCE [LARGE SCALE GENOMIC DNA]</scope>
    <source>
        <strain evidence="10 11">CGMCC 1.12121</strain>
    </source>
</reference>
<keyword evidence="5" id="KW-0029">Amino-acid transport</keyword>
<evidence type="ECO:0000256" key="1">
    <source>
        <dbReference type="ARBA" id="ARBA00004651"/>
    </source>
</evidence>
<protein>
    <submittedName>
        <fullName evidence="10">Branched-chain amino acid ABC transporter permease</fullName>
    </submittedName>
</protein>
<dbReference type="Pfam" id="PF02653">
    <property type="entry name" value="BPD_transp_2"/>
    <property type="match status" value="1"/>
</dbReference>
<feature type="transmembrane region" description="Helical" evidence="9">
    <location>
        <begin position="199"/>
        <end position="219"/>
    </location>
</feature>
<feature type="transmembrane region" description="Helical" evidence="9">
    <location>
        <begin position="263"/>
        <end position="283"/>
    </location>
</feature>
<dbReference type="InterPro" id="IPR001851">
    <property type="entry name" value="ABC_transp_permease"/>
</dbReference>
<evidence type="ECO:0000313" key="11">
    <source>
        <dbReference type="Proteomes" id="UP001597085"/>
    </source>
</evidence>
<name>A0ABD6CKV7_9EURY</name>
<comment type="similarity">
    <text evidence="8">Belongs to the binding-protein-dependent transport system permease family. LivHM subfamily.</text>
</comment>
<dbReference type="GO" id="GO:0005886">
    <property type="term" value="C:plasma membrane"/>
    <property type="evidence" value="ECO:0007669"/>
    <property type="project" value="UniProtKB-SubCell"/>
</dbReference>
<feature type="transmembrane region" description="Helical" evidence="9">
    <location>
        <begin position="145"/>
        <end position="178"/>
    </location>
</feature>
<dbReference type="RefSeq" id="WP_256419733.1">
    <property type="nucleotide sequence ID" value="NZ_JANHDI010000001.1"/>
</dbReference>
<comment type="caution">
    <text evidence="10">The sequence shown here is derived from an EMBL/GenBank/DDBJ whole genome shotgun (WGS) entry which is preliminary data.</text>
</comment>
<dbReference type="PANTHER" id="PTHR11795">
    <property type="entry name" value="BRANCHED-CHAIN AMINO ACID TRANSPORT SYSTEM PERMEASE PROTEIN LIVH"/>
    <property type="match status" value="1"/>
</dbReference>
<evidence type="ECO:0000256" key="7">
    <source>
        <dbReference type="ARBA" id="ARBA00023136"/>
    </source>
</evidence>
<feature type="transmembrane region" description="Helical" evidence="9">
    <location>
        <begin position="17"/>
        <end position="39"/>
    </location>
</feature>
<keyword evidence="4 9" id="KW-0812">Transmembrane</keyword>
<accession>A0ABD6CKV7</accession>
<evidence type="ECO:0000256" key="9">
    <source>
        <dbReference type="SAM" id="Phobius"/>
    </source>
</evidence>
<dbReference type="CDD" id="cd06582">
    <property type="entry name" value="TM_PBP1_LivH_like"/>
    <property type="match status" value="1"/>
</dbReference>
<evidence type="ECO:0000256" key="6">
    <source>
        <dbReference type="ARBA" id="ARBA00022989"/>
    </source>
</evidence>
<dbReference type="InterPro" id="IPR052157">
    <property type="entry name" value="BCAA_transport_permease"/>
</dbReference>
<evidence type="ECO:0000313" key="10">
    <source>
        <dbReference type="EMBL" id="MFD1598497.1"/>
    </source>
</evidence>
<gene>
    <name evidence="10" type="ORF">ACFSBX_05955</name>
</gene>
<evidence type="ECO:0000256" key="2">
    <source>
        <dbReference type="ARBA" id="ARBA00022448"/>
    </source>
</evidence>
<sequence>MITTIASVVPLQLADRVLISLTSISGLVLVASGLTIIFGLMGVLNLAHGALMMVGAYTAYAVQSAGFSPWLGIVIAPLVVGLIGVAMEVTLIRRLYDRPLDTLLATWGIAIVLQEAVTIAFGTSQKSVAPPIEGSVSLLGVTYPAHWAFIIVVTIVVMAITIGLFAYTDIGIMALAVIQDREMASAVGINTRVSDRTTFGFGSALAGLSGAIMAPLLSVNSTMGIAWLADSFLVVIVGGVGTFTGTIAGGILLGGLDNLFRTVISGYTSIAQAAVLVVALIIIRYRPQGLIPAGERGE</sequence>
<evidence type="ECO:0000256" key="8">
    <source>
        <dbReference type="ARBA" id="ARBA00037998"/>
    </source>
</evidence>
<comment type="subcellular location">
    <subcellularLocation>
        <location evidence="1">Cell membrane</location>
        <topology evidence="1">Multi-pass membrane protein</topology>
    </subcellularLocation>
</comment>
<dbReference type="AlphaFoldDB" id="A0ABD6CKV7"/>
<evidence type="ECO:0000256" key="3">
    <source>
        <dbReference type="ARBA" id="ARBA00022475"/>
    </source>
</evidence>
<keyword evidence="6 9" id="KW-1133">Transmembrane helix</keyword>
<proteinExistence type="inferred from homology"/>
<dbReference type="EMBL" id="JBHUDK010000005">
    <property type="protein sequence ID" value="MFD1598497.1"/>
    <property type="molecule type" value="Genomic_DNA"/>
</dbReference>
<dbReference type="GO" id="GO:0006865">
    <property type="term" value="P:amino acid transport"/>
    <property type="evidence" value="ECO:0007669"/>
    <property type="project" value="UniProtKB-KW"/>
</dbReference>
<evidence type="ECO:0000256" key="5">
    <source>
        <dbReference type="ARBA" id="ARBA00022970"/>
    </source>
</evidence>
<dbReference type="PANTHER" id="PTHR11795:SF447">
    <property type="entry name" value="ABC TRANSPORTER PERMEASE PROTEIN"/>
    <property type="match status" value="1"/>
</dbReference>
<dbReference type="Proteomes" id="UP001597085">
    <property type="component" value="Unassembled WGS sequence"/>
</dbReference>
<keyword evidence="3" id="KW-1003">Cell membrane</keyword>
<keyword evidence="11" id="KW-1185">Reference proteome</keyword>
<feature type="transmembrane region" description="Helical" evidence="9">
    <location>
        <begin position="69"/>
        <end position="92"/>
    </location>
</feature>